<dbReference type="AlphaFoldDB" id="A0A0K1H0P1"/>
<name>A0A0K1H0P1_YERPE</name>
<feature type="transmembrane region" description="Helical" evidence="1">
    <location>
        <begin position="6"/>
        <end position="24"/>
    </location>
</feature>
<evidence type="ECO:0000256" key="1">
    <source>
        <dbReference type="SAM" id="Phobius"/>
    </source>
</evidence>
<feature type="transmembrane region" description="Helical" evidence="1">
    <location>
        <begin position="62"/>
        <end position="83"/>
    </location>
</feature>
<sequence>MQEHEKTIWSLLVLGALIAIGKALNSDEPITPRLFIGRMILGAGTSMMAGAALIWIPGLSAIAVVGLGSALGIAGHQVIELWLKRRGSSLLAGKMKDDVK</sequence>
<reference evidence="2" key="1">
    <citation type="submission" date="2015-06" db="EMBL/GenBank/DDBJ databases">
        <title>Complete cryptic plasmid (pTP33) assembly of Yersinia pestis biovar Medievalis strain I-2638.</title>
        <authorList>
            <person name="Afanas'ev M.V."/>
            <person name="Tokmakova E.G."/>
            <person name="Polovinkina V.S."/>
            <person name="Sidorova E.A."/>
            <person name="Sinkov V.V."/>
            <person name="Balakhonov S.V."/>
        </authorList>
    </citation>
    <scope>NUCLEOTIDE SEQUENCE</scope>
    <source>
        <strain evidence="2">I-2638</strain>
        <plasmid evidence="2">pTP33</plasmid>
    </source>
</reference>
<organism evidence="2">
    <name type="scientific">Yersinia pestis</name>
    <dbReference type="NCBI Taxonomy" id="632"/>
    <lineage>
        <taxon>Bacteria</taxon>
        <taxon>Pseudomonadati</taxon>
        <taxon>Pseudomonadota</taxon>
        <taxon>Gammaproteobacteria</taxon>
        <taxon>Enterobacterales</taxon>
        <taxon>Yersiniaceae</taxon>
        <taxon>Yersinia</taxon>
    </lineage>
</organism>
<feature type="transmembrane region" description="Helical" evidence="1">
    <location>
        <begin position="36"/>
        <end position="56"/>
    </location>
</feature>
<evidence type="ECO:0000313" key="2">
    <source>
        <dbReference type="EMBL" id="AKT73142.1"/>
    </source>
</evidence>
<keyword evidence="2" id="KW-0614">Plasmid</keyword>
<dbReference type="EMBL" id="KT020860">
    <property type="protein sequence ID" value="AKT73142.1"/>
    <property type="molecule type" value="Genomic_DNA"/>
</dbReference>
<accession>A0A0K1H0P1</accession>
<keyword evidence="1" id="KW-0812">Transmembrane</keyword>
<dbReference type="Pfam" id="PF04550">
    <property type="entry name" value="Phage_holin_3_2"/>
    <property type="match status" value="1"/>
</dbReference>
<dbReference type="InterPro" id="IPR007633">
    <property type="entry name" value="Phage_P2_Holin"/>
</dbReference>
<dbReference type="RefSeq" id="WP_016257346.1">
    <property type="nucleotide sequence ID" value="NZ_CP045152.1"/>
</dbReference>
<dbReference type="GO" id="GO:0044660">
    <property type="term" value="P:viral release via pore formation in host cell membrane"/>
    <property type="evidence" value="ECO:0007669"/>
    <property type="project" value="InterPro"/>
</dbReference>
<keyword evidence="1" id="KW-0472">Membrane</keyword>
<proteinExistence type="predicted"/>
<accession>A0A5P8YNW8</accession>
<geneLocation type="plasmid" evidence="2">
    <name>pTP33</name>
</geneLocation>
<protein>
    <submittedName>
        <fullName evidence="2">Phage holin family II-like protein</fullName>
    </submittedName>
</protein>
<keyword evidence="1" id="KW-1133">Transmembrane helix</keyword>